<gene>
    <name evidence="2" type="ORF">N7537_010364</name>
</gene>
<evidence type="ECO:0000313" key="2">
    <source>
        <dbReference type="EMBL" id="KAJ5593460.1"/>
    </source>
</evidence>
<evidence type="ECO:0000256" key="1">
    <source>
        <dbReference type="SAM" id="MobiDB-lite"/>
    </source>
</evidence>
<dbReference type="EMBL" id="JAQJAE010000005">
    <property type="protein sequence ID" value="KAJ5593460.1"/>
    <property type="molecule type" value="Genomic_DNA"/>
</dbReference>
<proteinExistence type="predicted"/>
<feature type="region of interest" description="Disordered" evidence="1">
    <location>
        <begin position="79"/>
        <end position="120"/>
    </location>
</feature>
<feature type="compositionally biased region" description="Polar residues" evidence="1">
    <location>
        <begin position="94"/>
        <end position="103"/>
    </location>
</feature>
<protein>
    <submittedName>
        <fullName evidence="2">Peroxin-6 Pex6-Penicillium chrysogenum</fullName>
    </submittedName>
</protein>
<evidence type="ECO:0000313" key="3">
    <source>
        <dbReference type="Proteomes" id="UP001213799"/>
    </source>
</evidence>
<reference evidence="2" key="1">
    <citation type="journal article" date="2023" name="IMA Fungus">
        <title>Comparative genomic study of the Penicillium genus elucidates a diverse pangenome and 15 lateral gene transfer events.</title>
        <authorList>
            <person name="Petersen C."/>
            <person name="Sorensen T."/>
            <person name="Nielsen M.R."/>
            <person name="Sondergaard T.E."/>
            <person name="Sorensen J.L."/>
            <person name="Fitzpatrick D.A."/>
            <person name="Frisvad J.C."/>
            <person name="Nielsen K.L."/>
        </authorList>
    </citation>
    <scope>NUCLEOTIDE SEQUENCE</scope>
    <source>
        <strain evidence="2">IBT 12815</strain>
    </source>
</reference>
<sequence length="120" mass="12632">MLNKLSALLKQVAEDEADDTSNEQFYSVAEDKPGESGIEMEVTSAAEMSETEGSVGSMMRLNYHNLPSGVMSSLTSATLRAGGRRSDGIHTPGSVASNFTSATMRPGRGGGKTFKVEGLL</sequence>
<organism evidence="2 3">
    <name type="scientific">Penicillium hordei</name>
    <dbReference type="NCBI Taxonomy" id="40994"/>
    <lineage>
        <taxon>Eukaryota</taxon>
        <taxon>Fungi</taxon>
        <taxon>Dikarya</taxon>
        <taxon>Ascomycota</taxon>
        <taxon>Pezizomycotina</taxon>
        <taxon>Eurotiomycetes</taxon>
        <taxon>Eurotiomycetidae</taxon>
        <taxon>Eurotiales</taxon>
        <taxon>Aspergillaceae</taxon>
        <taxon>Penicillium</taxon>
    </lineage>
</organism>
<reference evidence="2" key="2">
    <citation type="submission" date="2023-01" db="EMBL/GenBank/DDBJ databases">
        <authorList>
            <person name="Petersen C."/>
        </authorList>
    </citation>
    <scope>NUCLEOTIDE SEQUENCE</scope>
    <source>
        <strain evidence="2">IBT 12815</strain>
    </source>
</reference>
<dbReference type="GeneID" id="81591660"/>
<dbReference type="AlphaFoldDB" id="A0AAD6GY07"/>
<name>A0AAD6GY07_9EURO</name>
<comment type="caution">
    <text evidence="2">The sequence shown here is derived from an EMBL/GenBank/DDBJ whole genome shotgun (WGS) entry which is preliminary data.</text>
</comment>
<dbReference type="Proteomes" id="UP001213799">
    <property type="component" value="Unassembled WGS sequence"/>
</dbReference>
<keyword evidence="3" id="KW-1185">Reference proteome</keyword>
<dbReference type="RefSeq" id="XP_056750086.1">
    <property type="nucleotide sequence ID" value="XM_056901418.1"/>
</dbReference>
<accession>A0AAD6GY07</accession>
<feature type="region of interest" description="Disordered" evidence="1">
    <location>
        <begin position="13"/>
        <end position="36"/>
    </location>
</feature>